<dbReference type="NCBIfam" id="TIGR04057">
    <property type="entry name" value="SusC_RagA_signa"/>
    <property type="match status" value="1"/>
</dbReference>
<keyword evidence="5 7" id="KW-0472">Membrane</keyword>
<dbReference type="InterPro" id="IPR012910">
    <property type="entry name" value="Plug_dom"/>
</dbReference>
<evidence type="ECO:0000256" key="2">
    <source>
        <dbReference type="ARBA" id="ARBA00022448"/>
    </source>
</evidence>
<dbReference type="Gene3D" id="2.170.130.10">
    <property type="entry name" value="TonB-dependent receptor, plug domain"/>
    <property type="match status" value="1"/>
</dbReference>
<dbReference type="GO" id="GO:0009279">
    <property type="term" value="C:cell outer membrane"/>
    <property type="evidence" value="ECO:0007669"/>
    <property type="project" value="UniProtKB-SubCell"/>
</dbReference>
<evidence type="ECO:0000256" key="5">
    <source>
        <dbReference type="ARBA" id="ARBA00023136"/>
    </source>
</evidence>
<keyword evidence="10" id="KW-1185">Reference proteome</keyword>
<evidence type="ECO:0000256" key="7">
    <source>
        <dbReference type="PROSITE-ProRule" id="PRU01360"/>
    </source>
</evidence>
<proteinExistence type="inferred from homology"/>
<dbReference type="InterPro" id="IPR023996">
    <property type="entry name" value="TonB-dep_OMP_SusC/RagA"/>
</dbReference>
<protein>
    <submittedName>
        <fullName evidence="9">TonB-dependent receptor</fullName>
    </submittedName>
</protein>
<evidence type="ECO:0000256" key="6">
    <source>
        <dbReference type="ARBA" id="ARBA00023237"/>
    </source>
</evidence>
<feature type="domain" description="TonB-dependent receptor plug" evidence="8">
    <location>
        <begin position="221"/>
        <end position="329"/>
    </location>
</feature>
<dbReference type="SUPFAM" id="SSF49464">
    <property type="entry name" value="Carboxypeptidase regulatory domain-like"/>
    <property type="match status" value="1"/>
</dbReference>
<dbReference type="Pfam" id="PF07715">
    <property type="entry name" value="Plug"/>
    <property type="match status" value="1"/>
</dbReference>
<sequence>MAKMMPQEKTKNGQQPKLKLRDALNDLKSSYQVDIMFELKSVEGLNIPADAINRSQNIEKNLEKVLTPLGLKYRKVNATSYLIVADKKQKKTAQAIFEDLQTEQTTGSELTSQYQNVRPATEIVKAEKADRNVSGKVTDEKGEGLPGVSIVVKGTQRGTTTDTKGVFELSLPEGDATLIFSFVGYLSQEITAGNKSLFDISLVSDAKSLEEMVVVGYGSSKKKDLTGAVTRVDLEQSRLQPNVNPVQGLRGTVAGVTITDNGRPGSDASITIRGRNSISASNSPLIVLDGIIYAGGSLSDINSNDIESIDILKDASSSAIYGSLAANGVILITTKKGSTSKPRISINSYFGTSDFAHAPDYRNAEQYLQARKDAEIADKGPLPFQLLEEANIKAGITIDPWEEIKRKAPISSNELSVSGRTERVNYYFSGSYTDIKSPVKGDNFNRVSARINLDVNITDWLSIGTNSGYSVKDNSGVRVDLAQASQISPYANLYYEDGVPRPLPMNIGAVGNPLTRTLLNRNYDVTKTLFTNTYTDIKLPLEGLTHRLNIGFTQKGQEIFNYTPSFKREQFFNLGSGNKKHYSFQNLAIENILRYDKTVATDHVFNFTFLYGTYVAKDESSLLSSTNIFNDVLGYNGLEIGENFSINTDAGKSQQVSTMGRIGYRYKGKYILDLTMRRDGYSAFGDGKKYGLFPAIGVSWNLSDEAFMANIKAVDNLKLRTSWGKNGNRGVDRYSSLSEIRQTNYVFGDGAAPSVGLYTYSLGNPNLGWETTVSTNFGVDVSLFSGKISGSVDYYQTRTKDLLLLQSIPNMTGFTTFLRNIGQTKNKGLEVSINTTNLQKAGFVWNTRFVFTLNRNKITKLTGNDLNKDGVEDDDITSKWFIGHPLGSNFDYVFDGIYQTDDDLKTITGAVPGAVRFKDLNGDGAITPLDRQVIGSSQATFTTGITNTFSYKGLSLMVLFNIRQGGQSPNATLNPGTNYYDLFNTLNIDYWTPENRSNTNAAINYRNPLGYAFYQDRSFVRLQDVSLSYDLPSKLINRAKIQAVKVYVSGKNLVTWTEWNGWDPEHGVGGRSPGENGPLLKTFTLGLNIQL</sequence>
<evidence type="ECO:0000256" key="3">
    <source>
        <dbReference type="ARBA" id="ARBA00022452"/>
    </source>
</evidence>
<dbReference type="NCBIfam" id="TIGR04056">
    <property type="entry name" value="OMP_RagA_SusC"/>
    <property type="match status" value="1"/>
</dbReference>
<keyword evidence="2 7" id="KW-0813">Transport</keyword>
<dbReference type="InterPro" id="IPR023997">
    <property type="entry name" value="TonB-dep_OMP_SusC/RagA_CS"/>
</dbReference>
<reference evidence="9 10" key="1">
    <citation type="submission" date="2019-03" db="EMBL/GenBank/DDBJ databases">
        <title>Dyadobacter AR-3-6 sp. nov., isolated from arctic soil.</title>
        <authorList>
            <person name="Chaudhary D.K."/>
        </authorList>
    </citation>
    <scope>NUCLEOTIDE SEQUENCE [LARGE SCALE GENOMIC DNA]</scope>
    <source>
        <strain evidence="9 10">AR-3-6</strain>
    </source>
</reference>
<dbReference type="InterPro" id="IPR036942">
    <property type="entry name" value="Beta-barrel_TonB_sf"/>
</dbReference>
<dbReference type="Gene3D" id="2.60.40.1120">
    <property type="entry name" value="Carboxypeptidase-like, regulatory domain"/>
    <property type="match status" value="1"/>
</dbReference>
<comment type="similarity">
    <text evidence="7">Belongs to the TonB-dependent receptor family.</text>
</comment>
<evidence type="ECO:0000259" key="8">
    <source>
        <dbReference type="Pfam" id="PF07715"/>
    </source>
</evidence>
<dbReference type="PROSITE" id="PS52016">
    <property type="entry name" value="TONB_DEPENDENT_REC_3"/>
    <property type="match status" value="1"/>
</dbReference>
<evidence type="ECO:0000313" key="10">
    <source>
        <dbReference type="Proteomes" id="UP000294850"/>
    </source>
</evidence>
<dbReference type="Gene3D" id="2.40.170.20">
    <property type="entry name" value="TonB-dependent receptor, beta-barrel domain"/>
    <property type="match status" value="1"/>
</dbReference>
<keyword evidence="3 7" id="KW-1134">Transmembrane beta strand</keyword>
<keyword evidence="6 7" id="KW-0998">Cell outer membrane</keyword>
<keyword evidence="9" id="KW-0675">Receptor</keyword>
<evidence type="ECO:0000313" key="9">
    <source>
        <dbReference type="EMBL" id="TDE18715.1"/>
    </source>
</evidence>
<dbReference type="Proteomes" id="UP000294850">
    <property type="component" value="Unassembled WGS sequence"/>
</dbReference>
<comment type="caution">
    <text evidence="9">The sequence shown here is derived from an EMBL/GenBank/DDBJ whole genome shotgun (WGS) entry which is preliminary data.</text>
</comment>
<gene>
    <name evidence="9" type="ORF">E0F88_01665</name>
</gene>
<dbReference type="InterPro" id="IPR039426">
    <property type="entry name" value="TonB-dep_rcpt-like"/>
</dbReference>
<dbReference type="InterPro" id="IPR037066">
    <property type="entry name" value="Plug_dom_sf"/>
</dbReference>
<dbReference type="AlphaFoldDB" id="A0A4R5E2P5"/>
<comment type="subcellular location">
    <subcellularLocation>
        <location evidence="1 7">Cell outer membrane</location>
        <topology evidence="1 7">Multi-pass membrane protein</topology>
    </subcellularLocation>
</comment>
<name>A0A4R5E2P5_9BACT</name>
<organism evidence="9 10">
    <name type="scientific">Dyadobacter psychrotolerans</name>
    <dbReference type="NCBI Taxonomy" id="2541721"/>
    <lineage>
        <taxon>Bacteria</taxon>
        <taxon>Pseudomonadati</taxon>
        <taxon>Bacteroidota</taxon>
        <taxon>Cytophagia</taxon>
        <taxon>Cytophagales</taxon>
        <taxon>Spirosomataceae</taxon>
        <taxon>Dyadobacter</taxon>
    </lineage>
</organism>
<dbReference type="InterPro" id="IPR008969">
    <property type="entry name" value="CarboxyPept-like_regulatory"/>
</dbReference>
<evidence type="ECO:0000256" key="1">
    <source>
        <dbReference type="ARBA" id="ARBA00004571"/>
    </source>
</evidence>
<accession>A0A4R5E2P5</accession>
<dbReference type="OrthoDB" id="9768177at2"/>
<keyword evidence="4 7" id="KW-0812">Transmembrane</keyword>
<dbReference type="SUPFAM" id="SSF56935">
    <property type="entry name" value="Porins"/>
    <property type="match status" value="1"/>
</dbReference>
<dbReference type="Pfam" id="PF13715">
    <property type="entry name" value="CarbopepD_reg_2"/>
    <property type="match status" value="1"/>
</dbReference>
<dbReference type="EMBL" id="SMFL01000001">
    <property type="protein sequence ID" value="TDE18715.1"/>
    <property type="molecule type" value="Genomic_DNA"/>
</dbReference>
<evidence type="ECO:0000256" key="4">
    <source>
        <dbReference type="ARBA" id="ARBA00022692"/>
    </source>
</evidence>